<evidence type="ECO:0000313" key="3">
    <source>
        <dbReference type="Proteomes" id="UP000001611"/>
    </source>
</evidence>
<dbReference type="AlphaFoldDB" id="G2WRF7"/>
<dbReference type="InParanoid" id="G2WRF7"/>
<feature type="chain" id="PRO_5003439000" description="Secreted protein" evidence="1">
    <location>
        <begin position="28"/>
        <end position="71"/>
    </location>
</feature>
<evidence type="ECO:0000313" key="2">
    <source>
        <dbReference type="EMBL" id="EGY13458.1"/>
    </source>
</evidence>
<keyword evidence="3" id="KW-1185">Reference proteome</keyword>
<dbReference type="HOGENOM" id="CLU_2741981_0_0_1"/>
<dbReference type="RefSeq" id="XP_009649812.1">
    <property type="nucleotide sequence ID" value="XM_009651517.1"/>
</dbReference>
<feature type="signal peptide" evidence="1">
    <location>
        <begin position="1"/>
        <end position="27"/>
    </location>
</feature>
<dbReference type="KEGG" id="vda:VDAG_00140"/>
<gene>
    <name evidence="2" type="ORF">VDAG_00140</name>
</gene>
<proteinExistence type="predicted"/>
<name>G2WRF7_VERDV</name>
<evidence type="ECO:0000256" key="1">
    <source>
        <dbReference type="SAM" id="SignalP"/>
    </source>
</evidence>
<sequence>MHCNASSCHLSRRGAVLFFFSASLADGDPGIRVLTRSWIVFIDGWCDGRTWGELGHVPLDSHSLPAEGVIA</sequence>
<keyword evidence="1" id="KW-0732">Signal</keyword>
<reference evidence="2 3" key="1">
    <citation type="submission" date="2008-03" db="EMBL/GenBank/DDBJ databases">
        <title>The Genome Sequence of Verticillium dahliae VdLs.17.</title>
        <authorList>
            <consortium name="The Broad Institute Genome Sequencing Platform"/>
            <person name="Ma L.-J.J."/>
            <person name="Klosterman S.J."/>
            <person name="Subbarao K."/>
            <person name="Dobinson K."/>
            <person name="Veronese P."/>
            <person name="Kang S."/>
            <person name="Gold S.E."/>
            <person name="Young S."/>
            <person name="Jaffe D."/>
            <person name="Gnerre S."/>
            <person name="Berlin A."/>
            <person name="Heiman D."/>
            <person name="Hepburn T."/>
            <person name="Sykes S."/>
            <person name="Alvarado L."/>
            <person name="Kodira C.D."/>
            <person name="Lander E."/>
            <person name="Galagan J."/>
            <person name="Nusbaum C."/>
            <person name="Birren B."/>
        </authorList>
    </citation>
    <scope>NUCLEOTIDE SEQUENCE [LARGE SCALE GENOMIC DNA]</scope>
    <source>
        <strain evidence="3">VdLs.17 / ATCC MYA-4575 / FGSC 10137</strain>
    </source>
</reference>
<evidence type="ECO:0008006" key="4">
    <source>
        <dbReference type="Google" id="ProtNLM"/>
    </source>
</evidence>
<protein>
    <recommendedName>
        <fullName evidence="4">Secreted protein</fullName>
    </recommendedName>
</protein>
<dbReference type="GeneID" id="20701603"/>
<accession>G2WRF7</accession>
<organism evidence="2 3">
    <name type="scientific">Verticillium dahliae (strain VdLs.17 / ATCC MYA-4575 / FGSC 10137)</name>
    <name type="common">Verticillium wilt</name>
    <dbReference type="NCBI Taxonomy" id="498257"/>
    <lineage>
        <taxon>Eukaryota</taxon>
        <taxon>Fungi</taxon>
        <taxon>Dikarya</taxon>
        <taxon>Ascomycota</taxon>
        <taxon>Pezizomycotina</taxon>
        <taxon>Sordariomycetes</taxon>
        <taxon>Hypocreomycetidae</taxon>
        <taxon>Glomerellales</taxon>
        <taxon>Plectosphaerellaceae</taxon>
        <taxon>Verticillium</taxon>
    </lineage>
</organism>
<dbReference type="Proteomes" id="UP000001611">
    <property type="component" value="Chromosome 2"/>
</dbReference>
<dbReference type="EMBL" id="DS572695">
    <property type="protein sequence ID" value="EGY13458.1"/>
    <property type="molecule type" value="Genomic_DNA"/>
</dbReference>